<name>A0A6J4SJ27_9BACT</name>
<dbReference type="SUPFAM" id="SSF56925">
    <property type="entry name" value="OMPA-like"/>
    <property type="match status" value="1"/>
</dbReference>
<feature type="signal peptide" evidence="1">
    <location>
        <begin position="1"/>
        <end position="19"/>
    </location>
</feature>
<dbReference type="Gene3D" id="2.40.160.20">
    <property type="match status" value="1"/>
</dbReference>
<evidence type="ECO:0000256" key="1">
    <source>
        <dbReference type="SAM" id="SignalP"/>
    </source>
</evidence>
<dbReference type="InterPro" id="IPR011250">
    <property type="entry name" value="OMP/PagP_B-barrel"/>
</dbReference>
<accession>A0A6J4SJ27</accession>
<dbReference type="AlphaFoldDB" id="A0A6J4SJ27"/>
<gene>
    <name evidence="2" type="ORF">AVDCRST_MAG96-1934</name>
</gene>
<feature type="chain" id="PRO_5027011114" evidence="1">
    <location>
        <begin position="20"/>
        <end position="189"/>
    </location>
</feature>
<dbReference type="EMBL" id="CADCVN010000745">
    <property type="protein sequence ID" value="CAA9500362.1"/>
    <property type="molecule type" value="Genomic_DNA"/>
</dbReference>
<reference evidence="2" key="1">
    <citation type="submission" date="2020-02" db="EMBL/GenBank/DDBJ databases">
        <authorList>
            <person name="Meier V. D."/>
        </authorList>
    </citation>
    <scope>NUCLEOTIDE SEQUENCE</scope>
    <source>
        <strain evidence="2">AVDCRST_MAG96</strain>
    </source>
</reference>
<proteinExistence type="predicted"/>
<sequence>MKKIYTTAIAIGAVIFANAQSELTFKPFKVDIAIGYALPSGSGSKAGALVAIEPKYALNDNLTLGLRMETAITVQGAVVNDEIKEGDVKGSGSYLATADYYFNTNRFRPFVGAGAGLYTNASADLTGEATTEEVEASRTRKFGFAPRVGFEFGHFRTAIEYNVAGKSATLNNNYLGIKLGFFIGGGRYE</sequence>
<protein>
    <submittedName>
        <fullName evidence="2">Uncharacterized protein</fullName>
    </submittedName>
</protein>
<keyword evidence="1" id="KW-0732">Signal</keyword>
<organism evidence="2">
    <name type="scientific">uncultured Segetibacter sp</name>
    <dbReference type="NCBI Taxonomy" id="481133"/>
    <lineage>
        <taxon>Bacteria</taxon>
        <taxon>Pseudomonadati</taxon>
        <taxon>Bacteroidota</taxon>
        <taxon>Chitinophagia</taxon>
        <taxon>Chitinophagales</taxon>
        <taxon>Chitinophagaceae</taxon>
        <taxon>Segetibacter</taxon>
        <taxon>environmental samples</taxon>
    </lineage>
</organism>
<evidence type="ECO:0000313" key="2">
    <source>
        <dbReference type="EMBL" id="CAA9500362.1"/>
    </source>
</evidence>